<name>A0ABR2VPY0_9FUNG</name>
<dbReference type="InterPro" id="IPR000086">
    <property type="entry name" value="NUDIX_hydrolase_dom"/>
</dbReference>
<evidence type="ECO:0000313" key="4">
    <source>
        <dbReference type="Proteomes" id="UP001479436"/>
    </source>
</evidence>
<evidence type="ECO:0000256" key="1">
    <source>
        <dbReference type="ARBA" id="ARBA00022801"/>
    </source>
</evidence>
<dbReference type="Pfam" id="PF00293">
    <property type="entry name" value="NUDIX"/>
    <property type="match status" value="1"/>
</dbReference>
<accession>A0ABR2VPY0</accession>
<dbReference type="EMBL" id="JASJQH010008396">
    <property type="protein sequence ID" value="KAK9692989.1"/>
    <property type="molecule type" value="Genomic_DNA"/>
</dbReference>
<dbReference type="PROSITE" id="PS00893">
    <property type="entry name" value="NUDIX_BOX"/>
    <property type="match status" value="1"/>
</dbReference>
<evidence type="ECO:0000313" key="3">
    <source>
        <dbReference type="EMBL" id="KAK9692989.1"/>
    </source>
</evidence>
<keyword evidence="4" id="KW-1185">Reference proteome</keyword>
<comment type="caution">
    <text evidence="3">The sequence shown here is derived from an EMBL/GenBank/DDBJ whole genome shotgun (WGS) entry which is preliminary data.</text>
</comment>
<evidence type="ECO:0000259" key="2">
    <source>
        <dbReference type="PROSITE" id="PS51462"/>
    </source>
</evidence>
<dbReference type="PANTHER" id="PTHR21340:SF0">
    <property type="entry name" value="BIS(5'-NUCLEOSYL)-TETRAPHOSPHATASE [ASYMMETRICAL]"/>
    <property type="match status" value="1"/>
</dbReference>
<keyword evidence="1" id="KW-0378">Hydrolase</keyword>
<dbReference type="InterPro" id="IPR051325">
    <property type="entry name" value="Nudix_hydrolase_domain"/>
</dbReference>
<feature type="domain" description="Nudix hydrolase" evidence="2">
    <location>
        <begin position="14"/>
        <end position="176"/>
    </location>
</feature>
<dbReference type="InterPro" id="IPR020084">
    <property type="entry name" value="NUDIX_hydrolase_CS"/>
</dbReference>
<dbReference type="Proteomes" id="UP001479436">
    <property type="component" value="Unassembled WGS sequence"/>
</dbReference>
<gene>
    <name evidence="3" type="ORF">K7432_014111</name>
</gene>
<dbReference type="Gene3D" id="3.90.79.10">
    <property type="entry name" value="Nucleoside Triphosphate Pyrophosphohydrolase"/>
    <property type="match status" value="1"/>
</dbReference>
<dbReference type="InterPro" id="IPR015797">
    <property type="entry name" value="NUDIX_hydrolase-like_dom_sf"/>
</dbReference>
<organism evidence="3 4">
    <name type="scientific">Basidiobolus ranarum</name>
    <dbReference type="NCBI Taxonomy" id="34480"/>
    <lineage>
        <taxon>Eukaryota</taxon>
        <taxon>Fungi</taxon>
        <taxon>Fungi incertae sedis</taxon>
        <taxon>Zoopagomycota</taxon>
        <taxon>Entomophthoromycotina</taxon>
        <taxon>Basidiobolomycetes</taxon>
        <taxon>Basidiobolales</taxon>
        <taxon>Basidiobolaceae</taxon>
        <taxon>Basidiobolus</taxon>
    </lineage>
</organism>
<reference evidence="3 4" key="1">
    <citation type="submission" date="2023-04" db="EMBL/GenBank/DDBJ databases">
        <title>Genome of Basidiobolus ranarum AG-B5.</title>
        <authorList>
            <person name="Stajich J.E."/>
            <person name="Carter-House D."/>
            <person name="Gryganskyi A."/>
        </authorList>
    </citation>
    <scope>NUCLEOTIDE SEQUENCE [LARGE SCALE GENOMIC DNA]</scope>
    <source>
        <strain evidence="3 4">AG-B5</strain>
    </source>
</reference>
<sequence>MPCSRKSTVYTAKDFVVSAGCILFEGPDPLGETSLNVCLVQSQSSGEWLLPKGRKDCNEELPAAAVRETFEETGYHCDLLPVDMVTRAPTSELGDTCTSHLVQDCKEPFTVQVRHNSDNTIKLVYYFVGCSDGSSKQANTQMGHEDFESIFVPAEEAIDKLSYANEAEIVREAVRLVLATKQRRLQKECKTKSG</sequence>
<dbReference type="SUPFAM" id="SSF55811">
    <property type="entry name" value="Nudix"/>
    <property type="match status" value="1"/>
</dbReference>
<dbReference type="PROSITE" id="PS51462">
    <property type="entry name" value="NUDIX"/>
    <property type="match status" value="1"/>
</dbReference>
<dbReference type="PANTHER" id="PTHR21340">
    <property type="entry name" value="DIADENOSINE 5,5-P1,P4-TETRAPHOSPHATE PYROPHOSPHOHYDROLASE MUTT"/>
    <property type="match status" value="1"/>
</dbReference>
<proteinExistence type="predicted"/>
<protein>
    <recommendedName>
        <fullName evidence="2">Nudix hydrolase domain-containing protein</fullName>
    </recommendedName>
</protein>